<keyword evidence="2" id="KW-1185">Reference proteome</keyword>
<organism evidence="1 2">
    <name type="scientific">Russula earlei</name>
    <dbReference type="NCBI Taxonomy" id="71964"/>
    <lineage>
        <taxon>Eukaryota</taxon>
        <taxon>Fungi</taxon>
        <taxon>Dikarya</taxon>
        <taxon>Basidiomycota</taxon>
        <taxon>Agaricomycotina</taxon>
        <taxon>Agaricomycetes</taxon>
        <taxon>Russulales</taxon>
        <taxon>Russulaceae</taxon>
        <taxon>Russula</taxon>
    </lineage>
</organism>
<reference evidence="1" key="1">
    <citation type="submission" date="2021-03" db="EMBL/GenBank/DDBJ databases">
        <title>Evolutionary priming and transition to the ectomycorrhizal habit in an iconic lineage of mushroom-forming fungi: is preadaptation a requirement?</title>
        <authorList>
            <consortium name="DOE Joint Genome Institute"/>
            <person name="Looney B.P."/>
            <person name="Miyauchi S."/>
            <person name="Morin E."/>
            <person name="Drula E."/>
            <person name="Courty P.E."/>
            <person name="Chicoki N."/>
            <person name="Fauchery L."/>
            <person name="Kohler A."/>
            <person name="Kuo A."/>
            <person name="LaButti K."/>
            <person name="Pangilinan J."/>
            <person name="Lipzen A."/>
            <person name="Riley R."/>
            <person name="Andreopoulos W."/>
            <person name="He G."/>
            <person name="Johnson J."/>
            <person name="Barry K.W."/>
            <person name="Grigoriev I.V."/>
            <person name="Nagy L."/>
            <person name="Hibbett D."/>
            <person name="Henrissat B."/>
            <person name="Matheny P.B."/>
            <person name="Labbe J."/>
            <person name="Martin A.F."/>
        </authorList>
    </citation>
    <scope>NUCLEOTIDE SEQUENCE</scope>
    <source>
        <strain evidence="1">BPL698</strain>
    </source>
</reference>
<accession>A0ACC0TXB0</accession>
<name>A0ACC0TXB0_9AGAM</name>
<gene>
    <name evidence="1" type="ORF">F5148DRAFT_1330982</name>
</gene>
<dbReference type="Proteomes" id="UP001207468">
    <property type="component" value="Unassembled WGS sequence"/>
</dbReference>
<sequence>MGLIRTALRKPISILVLVAALFFFGINAVRTIKIDIFPDIDLPVIYLSHPYGGLTPDQMEAYFGKNYVNLMLYVSGVKSIETKNITGLTLMKLTFYEGTNMAQAAAEVTAFSNRAQAIFPPGTNPPFIIRFDASTLPVGQLIISSPKRSNNELLDLGNTYVRAGFTSIPGLVAPAPFGGNSRTIVIKADPALLRSHNMTPDQLVAALRVNNQTTPAGNVRIGDKNYFTPTNTTIKDVKDFGNIPLYTGSVQNLYVKDVATVEDGADITAGYVLINGKRSVYLPITKSAAASTWEVVQNLKKAIPRFQSLLPEDVKLTYEFDQSVYVINAVKSLLSEGAIGAILTGLMVLLFLGDARGALIVILTIPTCVISGVLFLSLFHQTINIMTLSGLSLAIGILVDESTVTIENIHQHLDMGKPKALAIWDACKEIAFSKLLILLCILAVFAPAFTMGGIPGSLFLPLALAIGFSMITSYMMAQTLVPVLANWLMKEHNNKKHAKKGKKGINQDDTIFIESGIDPATEGDTWYQREVVEEQAKADKHKKVKGFDKFRERFIRFIQRMMPFRAPIVLVYIVGAMALAVYFLGTIGRDVLPKSNAGQFQVRISDADGTRIEKTERDVLKALDILNSIVGKENISITSSMVGMHGSTFSTNPIYLFMAGTQDAVIQVALKEDYKVDMDELKDKFRARMKQEMPGIQMSFEPIELTDKILSQGSPTPIEVKLMGKNKKQNEEYAYKVIDKLKQIPYLRDVKLGSAIHAPAISIDIDRVRVAQLGTNMNDVSRSLVAATSSSRFTEKNIWLDQKIQLAYNVQVEVPENEMTSMDDIREIPINPNSARPVLGDVATIKADTIYGENDNLGVIPVLSVTANLYKKDLGTASHDVDKAIASIGQLPRGLTIATKGLTEVLNETLSSLQTGLLVAVIVIYLMLTANFQSFKVSLVVLCTVPAVLVGSLGLLLLTGSTLNLQSYMGMIMSVGVSISNSVLLVTNAEELRMKNGDALLAAREAASLRLRPILMTSVAMVVGMIPMASGFGEAGDQAAPLGRAVIGGLVASTFAALLILPLVFAWVQKKTSTQSPSLDPEDKESVLFGALIIAGTLNSCSSKEKKEKAAEEQKLEAAPPATEVFTLQKGKLSSSLQTPGELIAFQQVDIYAKVTSFVQKLHVDVGSEVTTGQLLATMEAPEITSQLAGAQSRLKAQEAIYIASKSNYDRLYETSQTPGTVAQNDLDQAMAKKNADLAQFEAAKSAYKEVADTKSYLEIRAPFTGVVSARNVNTGAYVGPAGKGSEFPLFTLQEQKHLRLVISVPEAYTDYLNNKSSVTFSVRAIPGQQFTAKVARLSGALDSKLRSERVEMDVENNNKKLLPGMVAEVNIPFPANDSAFIVPKTAIVNSTEKMAVIKVVNGKAQWVAVKKGREADGKVEVFGELFPGDEIVTAANEEIRDGAAVNVKQAQQLK</sequence>
<dbReference type="EMBL" id="JAGFNK010000331">
    <property type="protein sequence ID" value="KAI9452608.1"/>
    <property type="molecule type" value="Genomic_DNA"/>
</dbReference>
<evidence type="ECO:0000313" key="2">
    <source>
        <dbReference type="Proteomes" id="UP001207468"/>
    </source>
</evidence>
<proteinExistence type="predicted"/>
<protein>
    <submittedName>
        <fullName evidence="1">Efflux transporter, RND family, MFP subunit</fullName>
    </submittedName>
</protein>
<comment type="caution">
    <text evidence="1">The sequence shown here is derived from an EMBL/GenBank/DDBJ whole genome shotgun (WGS) entry which is preliminary data.</text>
</comment>
<evidence type="ECO:0000313" key="1">
    <source>
        <dbReference type="EMBL" id="KAI9452608.1"/>
    </source>
</evidence>